<dbReference type="Proteomes" id="UP001291999">
    <property type="component" value="Unassembled WGS sequence"/>
</dbReference>
<dbReference type="PANTHER" id="PTHR18964">
    <property type="entry name" value="ROK (REPRESSOR, ORF, KINASE) FAMILY"/>
    <property type="match status" value="1"/>
</dbReference>
<dbReference type="Pfam" id="PF00480">
    <property type="entry name" value="ROK"/>
    <property type="match status" value="1"/>
</dbReference>
<dbReference type="InterPro" id="IPR043129">
    <property type="entry name" value="ATPase_NBD"/>
</dbReference>
<protein>
    <submittedName>
        <fullName evidence="3">ROK family protein</fullName>
    </submittedName>
</protein>
<dbReference type="SUPFAM" id="SSF53067">
    <property type="entry name" value="Actin-like ATPase domain"/>
    <property type="match status" value="1"/>
</dbReference>
<gene>
    <name evidence="3" type="ORF">SFC79_00830</name>
</gene>
<evidence type="ECO:0000313" key="4">
    <source>
        <dbReference type="Proteomes" id="UP001291999"/>
    </source>
</evidence>
<dbReference type="Gene3D" id="3.30.420.40">
    <property type="match status" value="2"/>
</dbReference>
<accession>A0ABU5K5Q4</accession>
<organism evidence="3 4">
    <name type="scientific">Nocardioides renjunii</name>
    <dbReference type="NCBI Taxonomy" id="3095075"/>
    <lineage>
        <taxon>Bacteria</taxon>
        <taxon>Bacillati</taxon>
        <taxon>Actinomycetota</taxon>
        <taxon>Actinomycetes</taxon>
        <taxon>Propionibacteriales</taxon>
        <taxon>Nocardioidaceae</taxon>
        <taxon>Nocardioides</taxon>
    </lineage>
</organism>
<dbReference type="InterPro" id="IPR000600">
    <property type="entry name" value="ROK"/>
</dbReference>
<keyword evidence="4" id="KW-1185">Reference proteome</keyword>
<proteinExistence type="inferred from homology"/>
<feature type="region of interest" description="Disordered" evidence="2">
    <location>
        <begin position="1"/>
        <end position="25"/>
    </location>
</feature>
<dbReference type="EMBL" id="JAXQPW010000001">
    <property type="protein sequence ID" value="MDZ5660291.1"/>
    <property type="molecule type" value="Genomic_DNA"/>
</dbReference>
<evidence type="ECO:0000256" key="2">
    <source>
        <dbReference type="SAM" id="MobiDB-lite"/>
    </source>
</evidence>
<evidence type="ECO:0000313" key="3">
    <source>
        <dbReference type="EMBL" id="MDZ5660291.1"/>
    </source>
</evidence>
<dbReference type="PANTHER" id="PTHR18964:SF149">
    <property type="entry name" value="BIFUNCTIONAL UDP-N-ACETYLGLUCOSAMINE 2-EPIMERASE_N-ACETYLMANNOSAMINE KINASE"/>
    <property type="match status" value="1"/>
</dbReference>
<evidence type="ECO:0000256" key="1">
    <source>
        <dbReference type="ARBA" id="ARBA00006479"/>
    </source>
</evidence>
<sequence>MSTAQAGAPTRATDAGTATGAVATTPAGGMRAVGLDIGGTKTHGVVVGDDGTVLAQVRRSTEPGAEGVVATAARVFEDLGRATGSPLTCSVGVGVPGLVDVERGMLRHAVNLGVNGDDLPLRDLLAARLGVPVVVENDVNAAALAARALVAADDVVYLSVGTGLAAGLVIDGRLRRGEHGAAGEIGHLPIDPAGAACGCGQFGCLETVASGRALAKAWPTVDGPPAAALFAAAADGDPGAVAVRDRFCWGVACAVRALGLTIDPECIVLGGGVAEVGEPLRVEVVRQLRALGEGSAFLASLGLADRLSMVPQHYPVAAVGAALVAAG</sequence>
<name>A0ABU5K5Q4_9ACTN</name>
<reference evidence="3 4" key="1">
    <citation type="submission" date="2023-11" db="EMBL/GenBank/DDBJ databases">
        <title>Novel species in genus Nocardioides.</title>
        <authorList>
            <person name="Zhou H."/>
        </authorList>
    </citation>
    <scope>NUCLEOTIDE SEQUENCE [LARGE SCALE GENOMIC DNA]</scope>
    <source>
        <strain evidence="3 4">S-58</strain>
    </source>
</reference>
<comment type="caution">
    <text evidence="3">The sequence shown here is derived from an EMBL/GenBank/DDBJ whole genome shotgun (WGS) entry which is preliminary data.</text>
</comment>
<comment type="similarity">
    <text evidence="1">Belongs to the ROK (NagC/XylR) family.</text>
</comment>
<dbReference type="RefSeq" id="WP_322422869.1">
    <property type="nucleotide sequence ID" value="NZ_JAXQPW010000001.1"/>
</dbReference>